<gene>
    <name evidence="9" type="ORF">SAMN05421879_101540</name>
</gene>
<evidence type="ECO:0000259" key="8">
    <source>
        <dbReference type="SMART" id="SM00849"/>
    </source>
</evidence>
<feature type="domain" description="Metallo-beta-lactamase" evidence="8">
    <location>
        <begin position="574"/>
        <end position="767"/>
    </location>
</feature>
<evidence type="ECO:0000256" key="4">
    <source>
        <dbReference type="ARBA" id="ARBA00022989"/>
    </source>
</evidence>
<feature type="region of interest" description="Disordered" evidence="6">
    <location>
        <begin position="1"/>
        <end position="29"/>
    </location>
</feature>
<proteinExistence type="predicted"/>
<dbReference type="NCBIfam" id="TIGR00360">
    <property type="entry name" value="ComEC_N-term"/>
    <property type="match status" value="1"/>
</dbReference>
<dbReference type="Pfam" id="PF03772">
    <property type="entry name" value="Competence"/>
    <property type="match status" value="1"/>
</dbReference>
<evidence type="ECO:0000256" key="7">
    <source>
        <dbReference type="SAM" id="Phobius"/>
    </source>
</evidence>
<dbReference type="SMART" id="SM00849">
    <property type="entry name" value="Lactamase_B"/>
    <property type="match status" value="1"/>
</dbReference>
<dbReference type="AlphaFoldDB" id="A0A285VE97"/>
<dbReference type="Pfam" id="PF00753">
    <property type="entry name" value="Lactamase_B"/>
    <property type="match status" value="1"/>
</dbReference>
<evidence type="ECO:0000256" key="2">
    <source>
        <dbReference type="ARBA" id="ARBA00022475"/>
    </source>
</evidence>
<keyword evidence="3 7" id="KW-0812">Transmembrane</keyword>
<dbReference type="SUPFAM" id="SSF56281">
    <property type="entry name" value="Metallo-hydrolase/oxidoreductase"/>
    <property type="match status" value="1"/>
</dbReference>
<reference evidence="10" key="1">
    <citation type="submission" date="2017-08" db="EMBL/GenBank/DDBJ databases">
        <authorList>
            <person name="Varghese N."/>
            <person name="Submissions S."/>
        </authorList>
    </citation>
    <scope>NUCLEOTIDE SEQUENCE [LARGE SCALE GENOMIC DNA]</scope>
    <source>
        <strain evidence="10">USBA17B2</strain>
    </source>
</reference>
<dbReference type="InterPro" id="IPR001279">
    <property type="entry name" value="Metallo-B-lactamas"/>
</dbReference>
<feature type="transmembrane region" description="Helical" evidence="7">
    <location>
        <begin position="512"/>
        <end position="529"/>
    </location>
</feature>
<evidence type="ECO:0000313" key="10">
    <source>
        <dbReference type="Proteomes" id="UP000219688"/>
    </source>
</evidence>
<evidence type="ECO:0000256" key="3">
    <source>
        <dbReference type="ARBA" id="ARBA00022692"/>
    </source>
</evidence>
<dbReference type="Proteomes" id="UP000219688">
    <property type="component" value="Unassembled WGS sequence"/>
</dbReference>
<name>A0A285VE97_9MICO</name>
<dbReference type="InterPro" id="IPR036866">
    <property type="entry name" value="RibonucZ/Hydroxyglut_hydro"/>
</dbReference>
<feature type="transmembrane region" description="Helical" evidence="7">
    <location>
        <begin position="410"/>
        <end position="434"/>
    </location>
</feature>
<dbReference type="InterPro" id="IPR035681">
    <property type="entry name" value="ComA-like_MBL"/>
</dbReference>
<keyword evidence="10" id="KW-1185">Reference proteome</keyword>
<evidence type="ECO:0000313" key="9">
    <source>
        <dbReference type="EMBL" id="SOC52424.1"/>
    </source>
</evidence>
<dbReference type="EMBL" id="OBQK01000001">
    <property type="protein sequence ID" value="SOC52424.1"/>
    <property type="molecule type" value="Genomic_DNA"/>
</dbReference>
<feature type="transmembrane region" description="Helical" evidence="7">
    <location>
        <begin position="381"/>
        <end position="398"/>
    </location>
</feature>
<keyword evidence="5 7" id="KW-0472">Membrane</keyword>
<evidence type="ECO:0000256" key="1">
    <source>
        <dbReference type="ARBA" id="ARBA00004651"/>
    </source>
</evidence>
<keyword evidence="4 7" id="KW-1133">Transmembrane helix</keyword>
<feature type="transmembrane region" description="Helical" evidence="7">
    <location>
        <begin position="285"/>
        <end position="305"/>
    </location>
</feature>
<sequence length="813" mass="84556">MADRGRGTAPDDRVPDVGRAGGRDERPPVTRLDGRLLVPALSAWAVLTALLPRPVEVSAGVGLACLGLALAAAGWRRAARSPPRHRARPAGPGVRGLLSLTLAATGLVCTGASAHLATDRAGPVGAWAEERAVVSVEGVVTTEPRVVSRGDERTDLVVLHARLSVVRGRGVVSAVRTPVLVMANAGEGWEDLSWRGSVRTTGRLRPPEPGERHVAVLTPVGAPQHRAEPSGLLAGVDHVRDRFRSAVQPLPADARGLVPGLVIGDTSLTPEDLTEAMRATGMTHLSAVSGSNVAMICGALALLVARLGVRRRWRTPLVLLGLVAFVLLCRPEPSVLRAGVMGSVGLLALSSGRRRVSLPALAVAVVGLLCVDPWLARSYGFALSTLATLGLVLWSRPWGDAIAARLPRRISLLGDAVAVPLAAQVACAPVIVLLQGSVTTVAVVANLLAAPLVAPTTVLGVVAAVVSPFSVPLARLVAWAAALPAWLIGRVARACAELPWGTLDWVDGVAGAWLLTGVTLVVLLTGPWWRHQLGRRPWAGWGMLAGAVALLWPDPRLTAWPPPGWVVIGCDVGQGDAVLLRSGPSSAVLVDTGPDPDPVRRCLRDAGVDRLDALLLSHFHADHVAGLQGLDGMPVAVAYVSPVRDPAASATDTLRHLSDVGVPVVELRAGEGVVAGGARLETLSPGPRPVVGESAANNGSLVVDARVGGLAVLLTGDLEPEGARSVRPVVEARDYDVLKVAHHGSARQDDDLVVGTDAEVALIGVGVDNDFGHPAPRTLDLLRDAGMVVLRTDLDGDVAVSTVGEHLVVHRRR</sequence>
<feature type="transmembrane region" description="Helical" evidence="7">
    <location>
        <begin position="473"/>
        <end position="492"/>
    </location>
</feature>
<dbReference type="CDD" id="cd07731">
    <property type="entry name" value="ComA-like_MBL-fold"/>
    <property type="match status" value="1"/>
</dbReference>
<protein>
    <submittedName>
        <fullName evidence="9">Competence protein ComEC</fullName>
    </submittedName>
</protein>
<accession>A0A285VE97</accession>
<dbReference type="RefSeq" id="WP_097186708.1">
    <property type="nucleotide sequence ID" value="NZ_OBQK01000001.1"/>
</dbReference>
<organism evidence="9 10">
    <name type="scientific">Ornithinimicrobium cerasi</name>
    <dbReference type="NCBI Taxonomy" id="2248773"/>
    <lineage>
        <taxon>Bacteria</taxon>
        <taxon>Bacillati</taxon>
        <taxon>Actinomycetota</taxon>
        <taxon>Actinomycetes</taxon>
        <taxon>Micrococcales</taxon>
        <taxon>Ornithinimicrobiaceae</taxon>
        <taxon>Ornithinimicrobium</taxon>
    </lineage>
</organism>
<comment type="subcellular location">
    <subcellularLocation>
        <location evidence="1">Cell membrane</location>
        <topology evidence="1">Multi-pass membrane protein</topology>
    </subcellularLocation>
</comment>
<keyword evidence="2" id="KW-1003">Cell membrane</keyword>
<dbReference type="InterPro" id="IPR052159">
    <property type="entry name" value="Competence_DNA_uptake"/>
</dbReference>
<dbReference type="PANTHER" id="PTHR30619:SF1">
    <property type="entry name" value="RECOMBINATION PROTEIN 2"/>
    <property type="match status" value="1"/>
</dbReference>
<feature type="transmembrane region" description="Helical" evidence="7">
    <location>
        <begin position="356"/>
        <end position="375"/>
    </location>
</feature>
<dbReference type="Gene3D" id="3.60.15.10">
    <property type="entry name" value="Ribonuclease Z/Hydroxyacylglutathione hydrolase-like"/>
    <property type="match status" value="1"/>
</dbReference>
<dbReference type="PANTHER" id="PTHR30619">
    <property type="entry name" value="DNA INTERNALIZATION/COMPETENCE PROTEIN COMEC/REC2"/>
    <property type="match status" value="1"/>
</dbReference>
<evidence type="ECO:0000256" key="6">
    <source>
        <dbReference type="SAM" id="MobiDB-lite"/>
    </source>
</evidence>
<feature type="transmembrane region" description="Helical" evidence="7">
    <location>
        <begin position="440"/>
        <end position="466"/>
    </location>
</feature>
<dbReference type="GO" id="GO:0005886">
    <property type="term" value="C:plasma membrane"/>
    <property type="evidence" value="ECO:0007669"/>
    <property type="project" value="UniProtKB-SubCell"/>
</dbReference>
<evidence type="ECO:0000256" key="5">
    <source>
        <dbReference type="ARBA" id="ARBA00023136"/>
    </source>
</evidence>
<dbReference type="InterPro" id="IPR004477">
    <property type="entry name" value="ComEC_N"/>
</dbReference>